<keyword evidence="2" id="KW-0614">Plasmid</keyword>
<feature type="region of interest" description="Disordered" evidence="1">
    <location>
        <begin position="1"/>
        <end position="23"/>
    </location>
</feature>
<protein>
    <submittedName>
        <fullName evidence="2">Uncharacterized protein</fullName>
    </submittedName>
</protein>
<name>A0A7S5DRS5_RHIRH</name>
<reference evidence="2" key="1">
    <citation type="submission" date="2018-12" db="EMBL/GenBank/DDBJ databases">
        <title>Three Rhizobium rhizogenes strains isolated from the same crown gall tumor carry diverse plasmids.</title>
        <authorList>
            <person name="Pulawska J."/>
            <person name="Kuzmanovic N."/>
        </authorList>
    </citation>
    <scope>NUCLEOTIDE SEQUENCE</scope>
    <source>
        <strain evidence="2">C5.7</strain>
        <plasmid evidence="2">pC5.7c</plasmid>
    </source>
</reference>
<gene>
    <name evidence="2" type="ORF">pC5.7c_623</name>
</gene>
<dbReference type="EMBL" id="MK318969">
    <property type="protein sequence ID" value="QCL09490.1"/>
    <property type="molecule type" value="Genomic_DNA"/>
</dbReference>
<evidence type="ECO:0000256" key="1">
    <source>
        <dbReference type="SAM" id="MobiDB-lite"/>
    </source>
</evidence>
<evidence type="ECO:0000313" key="2">
    <source>
        <dbReference type="EMBL" id="QCL09490.1"/>
    </source>
</evidence>
<accession>A0A7S5DRS5</accession>
<dbReference type="AlphaFoldDB" id="A0A7S5DRS5"/>
<organism evidence="2">
    <name type="scientific">Rhizobium rhizogenes</name>
    <name type="common">Agrobacterium rhizogenes</name>
    <dbReference type="NCBI Taxonomy" id="359"/>
    <lineage>
        <taxon>Bacteria</taxon>
        <taxon>Pseudomonadati</taxon>
        <taxon>Pseudomonadota</taxon>
        <taxon>Alphaproteobacteria</taxon>
        <taxon>Hyphomicrobiales</taxon>
        <taxon>Rhizobiaceae</taxon>
        <taxon>Rhizobium/Agrobacterium group</taxon>
        <taxon>Rhizobium</taxon>
    </lineage>
</organism>
<proteinExistence type="predicted"/>
<geneLocation type="plasmid" evidence="2">
    <name>pC5.7c</name>
</geneLocation>
<sequence length="41" mass="4474">MAIEALGAQSMAVASDRRNDGRFPPCAKLERYSVASKCPYL</sequence>